<protein>
    <submittedName>
        <fullName evidence="2">Wadjet anti-phage system protein JetD domain-containing protein</fullName>
    </submittedName>
</protein>
<gene>
    <name evidence="2" type="ORF">ACFFK0_22515</name>
</gene>
<proteinExistence type="predicted"/>
<evidence type="ECO:0000313" key="3">
    <source>
        <dbReference type="Proteomes" id="UP001589776"/>
    </source>
</evidence>
<name>A0ABV6DR95_9BACL</name>
<dbReference type="Proteomes" id="UP001589776">
    <property type="component" value="Unassembled WGS sequence"/>
</dbReference>
<dbReference type="RefSeq" id="WP_377472620.1">
    <property type="nucleotide sequence ID" value="NZ_JBHLWN010000083.1"/>
</dbReference>
<evidence type="ECO:0000259" key="1">
    <source>
        <dbReference type="Pfam" id="PF09983"/>
    </source>
</evidence>
<sequence>MKKEQIISHLLEIFSQPLKIGSKKKVNMFAIEKEVIRAFHDINKYQEAGGFQFFSLVINQMLNDGILEIPRTARIIKKGPESLREWYWLRDNKELKGWSIDQYVEVSDLLDLSYYRSYPFLQTEDEWRKIKIIHAFMKEKHLRSPISREERSLQLFSQLSPWNEREEKEKWMGSKEGKSFLNRLKVTLDELVCYPVRESFVYYKNPRATDVREVLVLEGLSTFNTCKQLIHRNRWPFKSEPELLIFGAGFRIIGNFEYIVELLPNLDNVNVRYAGDLDPEGYKIFVDFKGAYPQFSIHLATEFYEWSLCYGLNQKTSIITEQKITEKQFALFLSEFHDPETKELLNSLLHNKERIAQEVFNAESLAECAPADTAS</sequence>
<comment type="caution">
    <text evidence="2">The sequence shown here is derived from an EMBL/GenBank/DDBJ whole genome shotgun (WGS) entry which is preliminary data.</text>
</comment>
<evidence type="ECO:0000313" key="2">
    <source>
        <dbReference type="EMBL" id="MFC0215174.1"/>
    </source>
</evidence>
<accession>A0ABV6DR95</accession>
<dbReference type="Pfam" id="PF09983">
    <property type="entry name" value="JetD_C"/>
    <property type="match status" value="1"/>
</dbReference>
<dbReference type="InterPro" id="IPR036078">
    <property type="entry name" value="Spo11/TopoVI_A_sf"/>
</dbReference>
<dbReference type="EMBL" id="JBHLWN010000083">
    <property type="protein sequence ID" value="MFC0215174.1"/>
    <property type="molecule type" value="Genomic_DNA"/>
</dbReference>
<dbReference type="InterPro" id="IPR024534">
    <property type="entry name" value="JetD_C"/>
</dbReference>
<keyword evidence="3" id="KW-1185">Reference proteome</keyword>
<feature type="domain" description="Wadjet protein JetD C-terminal" evidence="1">
    <location>
        <begin position="238"/>
        <end position="362"/>
    </location>
</feature>
<reference evidence="2 3" key="1">
    <citation type="submission" date="2024-09" db="EMBL/GenBank/DDBJ databases">
        <authorList>
            <person name="Sun Q."/>
            <person name="Mori K."/>
        </authorList>
    </citation>
    <scope>NUCLEOTIDE SEQUENCE [LARGE SCALE GENOMIC DNA]</scope>
    <source>
        <strain evidence="2 3">CCM 7759</strain>
    </source>
</reference>
<organism evidence="2 3">
    <name type="scientific">Paenibacillus chartarius</name>
    <dbReference type="NCBI Taxonomy" id="747481"/>
    <lineage>
        <taxon>Bacteria</taxon>
        <taxon>Bacillati</taxon>
        <taxon>Bacillota</taxon>
        <taxon>Bacilli</taxon>
        <taxon>Bacillales</taxon>
        <taxon>Paenibacillaceae</taxon>
        <taxon>Paenibacillus</taxon>
    </lineage>
</organism>
<dbReference type="SUPFAM" id="SSF56726">
    <property type="entry name" value="DNA topoisomerase IV, alpha subunit"/>
    <property type="match status" value="1"/>
</dbReference>